<reference evidence="1" key="1">
    <citation type="submission" date="2021-05" db="UniProtKB">
        <authorList>
            <consortium name="EnsemblPlants"/>
        </authorList>
    </citation>
    <scope>IDENTIFICATION</scope>
    <source>
        <strain evidence="1">subsp. malaccensis</strain>
    </source>
</reference>
<dbReference type="AlphaFoldDB" id="A0A804KTB3"/>
<dbReference type="Proteomes" id="UP000012960">
    <property type="component" value="Unplaced"/>
</dbReference>
<sequence>MKNVAKCDTWCELHNPVNHRVFERKLSYSREGAAARFARCSPLARTAKNG</sequence>
<evidence type="ECO:0000313" key="2">
    <source>
        <dbReference type="Proteomes" id="UP000012960"/>
    </source>
</evidence>
<dbReference type="InParanoid" id="A0A804KTB3"/>
<proteinExistence type="predicted"/>
<evidence type="ECO:0000313" key="1">
    <source>
        <dbReference type="EnsemblPlants" id="Ma10_p06580.1"/>
    </source>
</evidence>
<organism evidence="1 2">
    <name type="scientific">Musa acuminata subsp. malaccensis</name>
    <name type="common">Wild banana</name>
    <name type="synonym">Musa malaccensis</name>
    <dbReference type="NCBI Taxonomy" id="214687"/>
    <lineage>
        <taxon>Eukaryota</taxon>
        <taxon>Viridiplantae</taxon>
        <taxon>Streptophyta</taxon>
        <taxon>Embryophyta</taxon>
        <taxon>Tracheophyta</taxon>
        <taxon>Spermatophyta</taxon>
        <taxon>Magnoliopsida</taxon>
        <taxon>Liliopsida</taxon>
        <taxon>Zingiberales</taxon>
        <taxon>Musaceae</taxon>
        <taxon>Musa</taxon>
    </lineage>
</organism>
<name>A0A804KTB3_MUSAM</name>
<dbReference type="PANTHER" id="PTHR33220">
    <property type="entry name" value="BNAA09G04420D PROTEIN"/>
    <property type="match status" value="1"/>
</dbReference>
<dbReference type="PANTHER" id="PTHR33220:SF5">
    <property type="entry name" value="RRNA INTRON-ENCODED HOMING ENDONUCLEASE"/>
    <property type="match status" value="1"/>
</dbReference>
<dbReference type="EnsemblPlants" id="Ma10_t06580.1">
    <property type="protein sequence ID" value="Ma10_p06580.1"/>
    <property type="gene ID" value="Ma10_g06580"/>
</dbReference>
<dbReference type="Gramene" id="Ma10_t06580.1">
    <property type="protein sequence ID" value="Ma10_p06580.1"/>
    <property type="gene ID" value="Ma10_g06580"/>
</dbReference>
<accession>A0A804KTB3</accession>
<protein>
    <submittedName>
        <fullName evidence="1">Uncharacterized protein</fullName>
    </submittedName>
</protein>
<keyword evidence="2" id="KW-1185">Reference proteome</keyword>